<dbReference type="GO" id="GO:0005737">
    <property type="term" value="C:cytoplasm"/>
    <property type="evidence" value="ECO:0007669"/>
    <property type="project" value="TreeGrafter"/>
</dbReference>
<dbReference type="EMBL" id="LVKK01000042">
    <property type="protein sequence ID" value="OAG39521.1"/>
    <property type="molecule type" value="Genomic_DNA"/>
</dbReference>
<feature type="domain" description="FAD-binding PCMH-type" evidence="8">
    <location>
        <begin position="1"/>
        <end position="165"/>
    </location>
</feature>
<dbReference type="GO" id="GO:0000246">
    <property type="term" value="F:Delta24(24-1) sterol reductase activity"/>
    <property type="evidence" value="ECO:0007669"/>
    <property type="project" value="TreeGrafter"/>
</dbReference>
<comment type="caution">
    <text evidence="9">The sequence shown here is derived from an EMBL/GenBank/DDBJ whole genome shotgun (WGS) entry which is preliminary data.</text>
</comment>
<dbReference type="PANTHER" id="PTHR10801:SF10">
    <property type="entry name" value="FAD BINDING DOMAIN PROTEIN (AFU_ORTHOLOGUE AFUA_6G14300)"/>
    <property type="match status" value="1"/>
</dbReference>
<dbReference type="GeneID" id="34601326"/>
<proteinExistence type="predicted"/>
<dbReference type="RefSeq" id="XP_022511473.1">
    <property type="nucleotide sequence ID" value="XM_022656128.1"/>
</dbReference>
<keyword evidence="10" id="KW-1185">Reference proteome</keyword>
<accession>A0A177F758</accession>
<dbReference type="GO" id="GO:0071949">
    <property type="term" value="F:FAD binding"/>
    <property type="evidence" value="ECO:0007669"/>
    <property type="project" value="InterPro"/>
</dbReference>
<dbReference type="Pfam" id="PF01565">
    <property type="entry name" value="FAD_binding_4"/>
    <property type="match status" value="1"/>
</dbReference>
<dbReference type="SUPFAM" id="SSF56176">
    <property type="entry name" value="FAD-binding/transporter-associated domain-like"/>
    <property type="match status" value="1"/>
</dbReference>
<dbReference type="GO" id="GO:0050614">
    <property type="term" value="F:Delta24-sterol reductase activity"/>
    <property type="evidence" value="ECO:0007669"/>
    <property type="project" value="UniProtKB-EC"/>
</dbReference>
<dbReference type="PROSITE" id="PS51387">
    <property type="entry name" value="FAD_PCMH"/>
    <property type="match status" value="1"/>
</dbReference>
<evidence type="ECO:0000256" key="6">
    <source>
        <dbReference type="ARBA" id="ARBA00022989"/>
    </source>
</evidence>
<evidence type="ECO:0000256" key="7">
    <source>
        <dbReference type="ARBA" id="ARBA00023136"/>
    </source>
</evidence>
<dbReference type="EC" id="1.3.1.72" evidence="2"/>
<dbReference type="InterPro" id="IPR036318">
    <property type="entry name" value="FAD-bd_PCMH-like_sf"/>
</dbReference>
<dbReference type="OrthoDB" id="415825at2759"/>
<dbReference type="FunFam" id="3.30.465.10:FF:000031">
    <property type="entry name" value="FAD binding domain protein"/>
    <property type="match status" value="1"/>
</dbReference>
<sequence>MPSHDDHVAQLSSAVRVFFDNGQPFRIFHGSTNSTRPTDHRRIVDISCLSNVLKVDPLSRTALVEPNVPMDKLVQATLPHGLVPPVVMEFPGITVGGGFAGSAGESSSFRYGYFDQTVRSIEVVLADGQIITASSVENTDLFKGAAGSLGTLGVITKLELQLIPARHFVKLVYRPYSTIHETIKALKQETENPENDYVDGIIFSRAHGVVMTGHLTNEIPNTAKPNHFSGPWDPWFYLHVKSKTMDNPSTDYIPIFEYLFRYDRGGFWVGRQAFRYFNLIPFNRYTRWFVNDFMHTRMMYRILHASHMSSSFMIQDLSLPYDTVEEFIDDTSKSLGIWPLWLCPLRATDPPTFHPSHVADGKPQPMLNIGLWGPASMSESFVQQNRQLERRLTELGGRKVLYSHTYYPEEDFWALYDRKWYDELRRKYSATNLPTVWEKVKVDEPHVMQNQSWLQRLAFQWPFAGIIGIRHAIQSQDYLIHRQPSWIYWQARGSTYALDYAK</sequence>
<keyword evidence="7" id="KW-0472">Membrane</keyword>
<evidence type="ECO:0000259" key="8">
    <source>
        <dbReference type="PROSITE" id="PS51387"/>
    </source>
</evidence>
<dbReference type="Proteomes" id="UP000077002">
    <property type="component" value="Unassembled WGS sequence"/>
</dbReference>
<evidence type="ECO:0000256" key="3">
    <source>
        <dbReference type="ARBA" id="ARBA00022630"/>
    </source>
</evidence>
<evidence type="ECO:0000313" key="9">
    <source>
        <dbReference type="EMBL" id="OAG39521.1"/>
    </source>
</evidence>
<evidence type="ECO:0000313" key="10">
    <source>
        <dbReference type="Proteomes" id="UP000077002"/>
    </source>
</evidence>
<evidence type="ECO:0000256" key="5">
    <source>
        <dbReference type="ARBA" id="ARBA00022827"/>
    </source>
</evidence>
<dbReference type="InterPro" id="IPR016169">
    <property type="entry name" value="FAD-bd_PCMH_sub2"/>
</dbReference>
<evidence type="ECO:0000256" key="1">
    <source>
        <dbReference type="ARBA" id="ARBA00004167"/>
    </source>
</evidence>
<dbReference type="InterPro" id="IPR016166">
    <property type="entry name" value="FAD-bd_PCMH"/>
</dbReference>
<keyword evidence="5" id="KW-0274">FAD</keyword>
<evidence type="ECO:0000256" key="4">
    <source>
        <dbReference type="ARBA" id="ARBA00022692"/>
    </source>
</evidence>
<comment type="subcellular location">
    <subcellularLocation>
        <location evidence="1">Membrane</location>
        <topology evidence="1">Single-pass membrane protein</topology>
    </subcellularLocation>
</comment>
<gene>
    <name evidence="9" type="ORF">AYO21_06165</name>
</gene>
<dbReference type="GO" id="GO:0016020">
    <property type="term" value="C:membrane"/>
    <property type="evidence" value="ECO:0007669"/>
    <property type="project" value="UniProtKB-SubCell"/>
</dbReference>
<keyword evidence="3" id="KW-0285">Flavoprotein</keyword>
<reference evidence="9 10" key="1">
    <citation type="submission" date="2016-03" db="EMBL/GenBank/DDBJ databases">
        <title>Draft genome sequence of the Fonsecaea monophora CBS 269.37.</title>
        <authorList>
            <person name="Bombassaro A."/>
            <person name="Vinicius W.A."/>
            <person name="De Hoog S."/>
            <person name="Sun J."/>
            <person name="Souza E.M."/>
            <person name="Raittz R.T."/>
            <person name="Costa F."/>
            <person name="Leao A.C."/>
            <person name="Tadra-Sfeir M.Z."/>
            <person name="Baura V."/>
            <person name="Balsanelli E."/>
            <person name="Pedrosa F.O."/>
            <person name="Moreno L.F."/>
            <person name="Steffens M.B."/>
            <person name="Xi L."/>
            <person name="Bocca A.L."/>
            <person name="Felipe M.S."/>
            <person name="Teixeira M."/>
            <person name="Telles Filho F.Q."/>
            <person name="Azevedo C.M."/>
            <person name="Gomes R."/>
            <person name="Vicente V.A."/>
        </authorList>
    </citation>
    <scope>NUCLEOTIDE SEQUENCE [LARGE SCALE GENOMIC DNA]</scope>
    <source>
        <strain evidence="9 10">CBS 269.37</strain>
    </source>
</reference>
<dbReference type="InterPro" id="IPR006094">
    <property type="entry name" value="Oxid_FAD_bind_N"/>
</dbReference>
<dbReference type="AlphaFoldDB" id="A0A177F758"/>
<name>A0A177F758_9EURO</name>
<evidence type="ECO:0000256" key="2">
    <source>
        <dbReference type="ARBA" id="ARBA00012405"/>
    </source>
</evidence>
<keyword evidence="4" id="KW-0812">Transmembrane</keyword>
<dbReference type="InterPro" id="IPR040165">
    <property type="entry name" value="Diminuto-like"/>
</dbReference>
<organism evidence="9 10">
    <name type="scientific">Fonsecaea monophora</name>
    <dbReference type="NCBI Taxonomy" id="254056"/>
    <lineage>
        <taxon>Eukaryota</taxon>
        <taxon>Fungi</taxon>
        <taxon>Dikarya</taxon>
        <taxon>Ascomycota</taxon>
        <taxon>Pezizomycotina</taxon>
        <taxon>Eurotiomycetes</taxon>
        <taxon>Chaetothyriomycetidae</taxon>
        <taxon>Chaetothyriales</taxon>
        <taxon>Herpotrichiellaceae</taxon>
        <taxon>Fonsecaea</taxon>
    </lineage>
</organism>
<dbReference type="SUPFAM" id="SSF55103">
    <property type="entry name" value="FAD-linked oxidases, C-terminal domain"/>
    <property type="match status" value="1"/>
</dbReference>
<dbReference type="GO" id="GO:0008202">
    <property type="term" value="P:steroid metabolic process"/>
    <property type="evidence" value="ECO:0007669"/>
    <property type="project" value="TreeGrafter"/>
</dbReference>
<dbReference type="InterPro" id="IPR016164">
    <property type="entry name" value="FAD-linked_Oxase-like_C"/>
</dbReference>
<dbReference type="PANTHER" id="PTHR10801">
    <property type="entry name" value="24-DEHYDROCHOLESTEROL REDUCTASE"/>
    <property type="match status" value="1"/>
</dbReference>
<keyword evidence="6" id="KW-1133">Transmembrane helix</keyword>
<protein>
    <recommendedName>
        <fullName evidence="2">Delta(24)-sterol reductase</fullName>
        <ecNumber evidence="2">1.3.1.72</ecNumber>
    </recommendedName>
</protein>
<dbReference type="Gene3D" id="3.30.465.10">
    <property type="match status" value="1"/>
</dbReference>